<sequence>MRGDRLNFEDTPLKSRSNATYRNKRITSLEQFVQQIPPSLLRKASSQKPALRQDEMNLDVRTENSRGDARGGNGTLFLQGLSSLKANLKNRSQLTEKPVSGSVLKCPLSSSGVLIVSEGNQKRKKDDTARLSYPKRRIHERKNAGEKITTSKSTSSMVKEMLPPCPLVTSGSQTGSVRSKSFSHSCHLPDPSDGSEIDAILARLLKEKEKRLLMENCVEGLKIGVSLNQQEVKSLIQSKKKAYTVAKLLKKKFEKAHTTNKEALKRVKALKIEKAELAEKLKSKEERLITLENEVSQLRTTGQISSMSSAVFKIREKNLLQVSRENEKLSKANIDQSKELSEERQKKKEAELRLAEAMREVKQLKAELEKKTDELEAARVEDNDRDTNSKILESAKDREAGLKRRINILTALESRQRTTVSELKGKLEEMQEVSSEMRAKFEGEIARLQEEINMHKDALKEERTEREKLKTLAAEYNKIIKCRNDRISELSKLIEDQEQTIETQRQQRGKEEHLTREVEEENTMLRERIDKELTPQLNDLQQTVEELRKAKELAETAVQESRTEKTVCPNCSSATQHTRFRNLLSSEDDDSTPNHMIGDHKSIYPQIDDFAAILNQRKQLHKDLESMKQEKNQFYCDLKELQRENNDMLRRINELSEELVNAREQAALLPHRESKLSHLEERLRNSEKEWREKWEKVKQEKEDAIETAKSVTDKLVSCVASYQYEMANLKKVQCMLVGLLNQKDAMLAVFDQKLTDENSLSYDEDTNLRSWPPVQNKPYHQHR</sequence>
<evidence type="ECO:0000256" key="2">
    <source>
        <dbReference type="SAM" id="MobiDB-lite"/>
    </source>
</evidence>
<evidence type="ECO:0000313" key="4">
    <source>
        <dbReference type="Proteomes" id="UP001152759"/>
    </source>
</evidence>
<dbReference type="Proteomes" id="UP001152759">
    <property type="component" value="Chromosome 1"/>
</dbReference>
<organism evidence="3 4">
    <name type="scientific">Bemisia tabaci</name>
    <name type="common">Sweetpotato whitefly</name>
    <name type="synonym">Aleurodes tabaci</name>
    <dbReference type="NCBI Taxonomy" id="7038"/>
    <lineage>
        <taxon>Eukaryota</taxon>
        <taxon>Metazoa</taxon>
        <taxon>Ecdysozoa</taxon>
        <taxon>Arthropoda</taxon>
        <taxon>Hexapoda</taxon>
        <taxon>Insecta</taxon>
        <taxon>Pterygota</taxon>
        <taxon>Neoptera</taxon>
        <taxon>Paraneoptera</taxon>
        <taxon>Hemiptera</taxon>
        <taxon>Sternorrhyncha</taxon>
        <taxon>Aleyrodoidea</taxon>
        <taxon>Aleyrodidae</taxon>
        <taxon>Aleyrodinae</taxon>
        <taxon>Bemisia</taxon>
    </lineage>
</organism>
<feature type="coiled-coil region" evidence="1">
    <location>
        <begin position="420"/>
        <end position="507"/>
    </location>
</feature>
<reference evidence="3" key="1">
    <citation type="submission" date="2021-12" db="EMBL/GenBank/DDBJ databases">
        <authorList>
            <person name="King R."/>
        </authorList>
    </citation>
    <scope>NUCLEOTIDE SEQUENCE</scope>
</reference>
<keyword evidence="4" id="KW-1185">Reference proteome</keyword>
<feature type="coiled-coil region" evidence="1">
    <location>
        <begin position="333"/>
        <end position="385"/>
    </location>
</feature>
<dbReference type="AlphaFoldDB" id="A0A9P0EZ23"/>
<keyword evidence="1" id="KW-0175">Coiled coil</keyword>
<gene>
    <name evidence="3" type="ORF">BEMITA_LOCUS1447</name>
</gene>
<proteinExistence type="predicted"/>
<accession>A0A9P0EZ23</accession>
<evidence type="ECO:0000256" key="1">
    <source>
        <dbReference type="SAM" id="Coils"/>
    </source>
</evidence>
<protein>
    <submittedName>
        <fullName evidence="3">Uncharacterized protein</fullName>
    </submittedName>
</protein>
<feature type="coiled-coil region" evidence="1">
    <location>
        <begin position="610"/>
        <end position="665"/>
    </location>
</feature>
<feature type="coiled-coil region" evidence="1">
    <location>
        <begin position="537"/>
        <end position="564"/>
    </location>
</feature>
<feature type="region of interest" description="Disordered" evidence="2">
    <location>
        <begin position="761"/>
        <end position="783"/>
    </location>
</feature>
<name>A0A9P0EZ23_BEMTA</name>
<feature type="coiled-coil region" evidence="1">
    <location>
        <begin position="260"/>
        <end position="301"/>
    </location>
</feature>
<evidence type="ECO:0000313" key="3">
    <source>
        <dbReference type="EMBL" id="CAH0381834.1"/>
    </source>
</evidence>
<dbReference type="EMBL" id="OU963862">
    <property type="protein sequence ID" value="CAH0381834.1"/>
    <property type="molecule type" value="Genomic_DNA"/>
</dbReference>